<protein>
    <recommendedName>
        <fullName evidence="3">YolD-like family protein</fullName>
    </recommendedName>
</protein>
<evidence type="ECO:0008006" key="3">
    <source>
        <dbReference type="Google" id="ProtNLM"/>
    </source>
</evidence>
<keyword evidence="2" id="KW-1185">Reference proteome</keyword>
<dbReference type="RefSeq" id="WP_087158472.1">
    <property type="nucleotide sequence ID" value="NZ_NFKM01000006.1"/>
</dbReference>
<accession>A0A1Y4LX22</accession>
<proteinExistence type="predicted"/>
<dbReference type="InterPro" id="IPR014962">
    <property type="entry name" value="YolD"/>
</dbReference>
<organism evidence="1 2">
    <name type="scientific">Faecalitalea cylindroides</name>
    <dbReference type="NCBI Taxonomy" id="39483"/>
    <lineage>
        <taxon>Bacteria</taxon>
        <taxon>Bacillati</taxon>
        <taxon>Bacillota</taxon>
        <taxon>Erysipelotrichia</taxon>
        <taxon>Erysipelotrichales</taxon>
        <taxon>Erysipelotrichaceae</taxon>
        <taxon>Faecalitalea</taxon>
    </lineage>
</organism>
<dbReference type="Pfam" id="PF08863">
    <property type="entry name" value="YolD"/>
    <property type="match status" value="1"/>
</dbReference>
<evidence type="ECO:0000313" key="1">
    <source>
        <dbReference type="EMBL" id="OUP61153.1"/>
    </source>
</evidence>
<gene>
    <name evidence="1" type="ORF">B5F14_04390</name>
</gene>
<name>A0A1Y4LX22_9FIRM</name>
<comment type="caution">
    <text evidence="1">The sequence shown here is derived from an EMBL/GenBank/DDBJ whole genome shotgun (WGS) entry which is preliminary data.</text>
</comment>
<sequence length="105" mass="12405">MPIRVRAQRAQMFQSFDSLRGFREIIKQTERIIVPKRELSNDDLELLDRTVHQVQPGMVIKVIYYDKGQYVQFKGKVAKLDLENKKIQIVKKTLDLNDIVEMDIE</sequence>
<reference evidence="2" key="1">
    <citation type="submission" date="2017-04" db="EMBL/GenBank/DDBJ databases">
        <title>Function of individual gut microbiota members based on whole genome sequencing of pure cultures obtained from chicken caecum.</title>
        <authorList>
            <person name="Medvecky M."/>
            <person name="Cejkova D."/>
            <person name="Polansky O."/>
            <person name="Karasova D."/>
            <person name="Kubasova T."/>
            <person name="Cizek A."/>
            <person name="Rychlik I."/>
        </authorList>
    </citation>
    <scope>NUCLEOTIDE SEQUENCE [LARGE SCALE GENOMIC DNA]</scope>
    <source>
        <strain evidence="2">An178</strain>
    </source>
</reference>
<evidence type="ECO:0000313" key="2">
    <source>
        <dbReference type="Proteomes" id="UP000195447"/>
    </source>
</evidence>
<dbReference type="Proteomes" id="UP000195447">
    <property type="component" value="Unassembled WGS sequence"/>
</dbReference>
<dbReference type="EMBL" id="NFKM01000006">
    <property type="protein sequence ID" value="OUP61153.1"/>
    <property type="molecule type" value="Genomic_DNA"/>
</dbReference>
<dbReference type="AlphaFoldDB" id="A0A1Y4LX22"/>